<dbReference type="NCBIfam" id="TIGR01706">
    <property type="entry name" value="NAPA"/>
    <property type="match status" value="1"/>
</dbReference>
<evidence type="ECO:0000256" key="9">
    <source>
        <dbReference type="ARBA" id="ARBA00022982"/>
    </source>
</evidence>
<dbReference type="SUPFAM" id="SSF50692">
    <property type="entry name" value="ADC-like"/>
    <property type="match status" value="1"/>
</dbReference>
<dbReference type="GO" id="GO:0043546">
    <property type="term" value="F:molybdopterin cofactor binding"/>
    <property type="evidence" value="ECO:0007669"/>
    <property type="project" value="InterPro"/>
</dbReference>
<dbReference type="Gene3D" id="2.40.40.20">
    <property type="match status" value="1"/>
</dbReference>
<evidence type="ECO:0000256" key="7">
    <source>
        <dbReference type="ARBA" id="ARBA00022723"/>
    </source>
</evidence>
<dbReference type="FunFam" id="2.40.40.20:FF:000005">
    <property type="entry name" value="Periplasmic nitrate reductase"/>
    <property type="match status" value="1"/>
</dbReference>
<keyword evidence="11" id="KW-0408">Iron</keyword>
<dbReference type="InterPro" id="IPR006311">
    <property type="entry name" value="TAT_signal"/>
</dbReference>
<keyword evidence="13" id="KW-0534">Nitrate assimilation</keyword>
<dbReference type="EC" id="1.7.99.4" evidence="15"/>
<dbReference type="GO" id="GO:0042128">
    <property type="term" value="P:nitrate assimilation"/>
    <property type="evidence" value="ECO:0007669"/>
    <property type="project" value="UniProtKB-KW"/>
</dbReference>
<sequence length="949" mass="107568">MALTRREFLKSSAAASAAAAVGMQVPSELEAAASNAEANWRWDKAACRFCGTGCGIMLATTGEGKDRKIVAVKGDPAAPVNRGLNCIKGYFNAKIMYGADRLTTPLLRVNEKGEFDKHGKFAPVSWKRAYDEMEKHIRKALKESGPEGVAVFASGQYTIMEGYAAQKMMKAGFRSNAIDPNARHCMASAVVGFYQTFGIDEPSGCYDDIELTDTIVTWGSNMAEMHPILWSRVTDRKLSDPDRVKVVNIQTYTHRTCDLGDFNIIFKPQTDLLLWNYLAREIVYNHPEAIDWDFIKKNIVFAAGPLNIGYGMRRKGEKSLTPERPDGSAGKYTAKEMETIREEMEHTISKDEAPALAPYGYKAGDKMKNTGGTLKHWMISFEEYKKSLEPYTLDYVARVAKGDPDESIESFKKKLQDLAALYIEKDRKVVSFWTMGMNQHTRGTWDNTLSYNVHFMLNKQARPGSGAFSLTGQPSACGTAREVGTFCHRLPADLMVKNPKHRKIAEKKWHIPEGTLNPVGNQHIMKIHRDIEDGVVKFAWVNVCNAYQDSASAKHWIKAAREMDNFIVTSDGYPGISAKVSDLILPSAMIYEKWGAYGNAERRTQHWRQQVLPVGDAMSDTWQWVELSKRFTVNDLWGPYTLRNGKKLPDVRQKAYAMGYKPDTTMFEILYANERAKKNYPIDLNAFPQKGFDNSECLGDERNVVGTDGKVFKGYGFMLHQYLWEEYASFGRGHGHDLADFVTYHKVRGLKWPVVNGKETAWRFNVKYDPYAAKHAKENGRGSEFAFYGPLAKALPHGDLRGVKDKKKTSLKDKAKIFARPYMQPPEVPDKEYDTWLCTGRVLEHWHSGTMTMRVPELYRAVPEALCYMHPQTAKEKGLKRGDLCWIESRRGKVKARVETRGRNRPPRTLVFVPWFDERVFINKVTLDATCPMSKQTDYKKCAVKIYKA</sequence>
<evidence type="ECO:0000256" key="1">
    <source>
        <dbReference type="ARBA" id="ARBA00001942"/>
    </source>
</evidence>
<keyword evidence="6" id="KW-0500">Molybdenum</keyword>
<feature type="domain" description="4Fe-4S Mo/W bis-MGD-type" evidence="14">
    <location>
        <begin position="40"/>
        <end position="100"/>
    </location>
</feature>
<evidence type="ECO:0000256" key="4">
    <source>
        <dbReference type="ARBA" id="ARBA00022448"/>
    </source>
</evidence>
<dbReference type="NCBIfam" id="NF010055">
    <property type="entry name" value="PRK13532.1"/>
    <property type="match status" value="1"/>
</dbReference>
<comment type="similarity">
    <text evidence="3">Belongs to the prokaryotic molybdopterin-containing oxidoreductase family. NasA/NapA/NarB subfamily.</text>
</comment>
<gene>
    <name evidence="15" type="ORF">MNB_SM-7-483</name>
</gene>
<dbReference type="PROSITE" id="PS51318">
    <property type="entry name" value="TAT"/>
    <property type="match status" value="1"/>
</dbReference>
<keyword evidence="4" id="KW-0813">Transport</keyword>
<evidence type="ECO:0000256" key="5">
    <source>
        <dbReference type="ARBA" id="ARBA00022485"/>
    </source>
</evidence>
<dbReference type="Pfam" id="PF01568">
    <property type="entry name" value="Molydop_binding"/>
    <property type="match status" value="1"/>
</dbReference>
<evidence type="ECO:0000256" key="11">
    <source>
        <dbReference type="ARBA" id="ARBA00023004"/>
    </source>
</evidence>
<dbReference type="Gene3D" id="2.20.25.90">
    <property type="entry name" value="ADC-like domains"/>
    <property type="match status" value="1"/>
</dbReference>
<dbReference type="PANTHER" id="PTHR43105:SF11">
    <property type="entry name" value="PERIPLASMIC NITRATE REDUCTASE"/>
    <property type="match status" value="1"/>
</dbReference>
<dbReference type="PROSITE" id="PS00551">
    <property type="entry name" value="MOLYBDOPTERIN_PROK_1"/>
    <property type="match status" value="1"/>
</dbReference>
<dbReference type="SMART" id="SM00926">
    <property type="entry name" value="Molybdop_Fe4S4"/>
    <property type="match status" value="1"/>
</dbReference>
<evidence type="ECO:0000313" key="15">
    <source>
        <dbReference type="EMBL" id="SFV57107.1"/>
    </source>
</evidence>
<keyword evidence="10 15" id="KW-0560">Oxidoreductase</keyword>
<dbReference type="HAMAP" id="MF_01630">
    <property type="entry name" value="Nitrate_reduct_NapA"/>
    <property type="match status" value="1"/>
</dbReference>
<accession>A0A1W1BUG3</accession>
<dbReference type="PROSITE" id="PS51669">
    <property type="entry name" value="4FE4S_MOW_BIS_MGD"/>
    <property type="match status" value="1"/>
</dbReference>
<evidence type="ECO:0000256" key="13">
    <source>
        <dbReference type="ARBA" id="ARBA00023063"/>
    </source>
</evidence>
<dbReference type="GO" id="GO:0051539">
    <property type="term" value="F:4 iron, 4 sulfur cluster binding"/>
    <property type="evidence" value="ECO:0007669"/>
    <property type="project" value="UniProtKB-KW"/>
</dbReference>
<dbReference type="InterPro" id="IPR010051">
    <property type="entry name" value="Periplasm_NO3_reductase_lsu"/>
</dbReference>
<keyword evidence="12" id="KW-0411">Iron-sulfur</keyword>
<comment type="cofactor">
    <cofactor evidence="1">
        <name>Mo-bis(molybdopterin guanine dinucleotide)</name>
        <dbReference type="ChEBI" id="CHEBI:60539"/>
    </cofactor>
</comment>
<evidence type="ECO:0000259" key="14">
    <source>
        <dbReference type="PROSITE" id="PS51669"/>
    </source>
</evidence>
<dbReference type="Gene3D" id="3.40.228.10">
    <property type="entry name" value="Dimethylsulfoxide Reductase, domain 2"/>
    <property type="match status" value="2"/>
</dbReference>
<dbReference type="InterPro" id="IPR019546">
    <property type="entry name" value="TAT_signal_bac_arc"/>
</dbReference>
<evidence type="ECO:0000256" key="6">
    <source>
        <dbReference type="ARBA" id="ARBA00022505"/>
    </source>
</evidence>
<keyword evidence="5" id="KW-0004">4Fe-4S</keyword>
<keyword evidence="7" id="KW-0479">Metal-binding</keyword>
<dbReference type="SUPFAM" id="SSF53706">
    <property type="entry name" value="Formate dehydrogenase/DMSO reductase, domains 1-3"/>
    <property type="match status" value="1"/>
</dbReference>
<keyword evidence="9" id="KW-0249">Electron transport</keyword>
<evidence type="ECO:0000256" key="10">
    <source>
        <dbReference type="ARBA" id="ARBA00023002"/>
    </source>
</evidence>
<evidence type="ECO:0000256" key="12">
    <source>
        <dbReference type="ARBA" id="ARBA00023014"/>
    </source>
</evidence>
<organism evidence="15">
    <name type="scientific">hydrothermal vent metagenome</name>
    <dbReference type="NCBI Taxonomy" id="652676"/>
    <lineage>
        <taxon>unclassified sequences</taxon>
        <taxon>metagenomes</taxon>
        <taxon>ecological metagenomes</taxon>
    </lineage>
</organism>
<dbReference type="Gene3D" id="3.40.50.740">
    <property type="match status" value="2"/>
</dbReference>
<proteinExistence type="inferred from homology"/>
<dbReference type="InterPro" id="IPR006657">
    <property type="entry name" value="MoPterin_dinucl-bd_dom"/>
</dbReference>
<dbReference type="Pfam" id="PF00384">
    <property type="entry name" value="Molybdopterin"/>
    <property type="match status" value="1"/>
</dbReference>
<dbReference type="GO" id="GO:0030151">
    <property type="term" value="F:molybdenum ion binding"/>
    <property type="evidence" value="ECO:0007669"/>
    <property type="project" value="InterPro"/>
</dbReference>
<dbReference type="InterPro" id="IPR006963">
    <property type="entry name" value="Mopterin_OxRdtase_4Fe-4S_dom"/>
</dbReference>
<dbReference type="Pfam" id="PF04879">
    <property type="entry name" value="Molybdop_Fe4S4"/>
    <property type="match status" value="1"/>
</dbReference>
<dbReference type="InterPro" id="IPR027467">
    <property type="entry name" value="MopterinOxRdtase_cofactor_BS"/>
</dbReference>
<reference evidence="15" key="1">
    <citation type="submission" date="2016-10" db="EMBL/GenBank/DDBJ databases">
        <authorList>
            <person name="de Groot N.N."/>
        </authorList>
    </citation>
    <scope>NUCLEOTIDE SEQUENCE</scope>
</reference>
<dbReference type="Gene3D" id="3.30.200.210">
    <property type="match status" value="1"/>
</dbReference>
<evidence type="ECO:0000256" key="8">
    <source>
        <dbReference type="ARBA" id="ARBA00022729"/>
    </source>
</evidence>
<dbReference type="CDD" id="cd02791">
    <property type="entry name" value="MopB_CT_Nitrate-R-NapA-like"/>
    <property type="match status" value="1"/>
</dbReference>
<dbReference type="NCBIfam" id="TIGR01409">
    <property type="entry name" value="TAT_signal_seq"/>
    <property type="match status" value="1"/>
</dbReference>
<dbReference type="InterPro" id="IPR006656">
    <property type="entry name" value="Mopterin_OxRdtase"/>
</dbReference>
<dbReference type="PANTHER" id="PTHR43105">
    <property type="entry name" value="RESPIRATORY NITRATE REDUCTASE"/>
    <property type="match status" value="1"/>
</dbReference>
<dbReference type="GO" id="GO:0009325">
    <property type="term" value="C:nitrate reductase complex"/>
    <property type="evidence" value="ECO:0007669"/>
    <property type="project" value="TreeGrafter"/>
</dbReference>
<dbReference type="GO" id="GO:0016020">
    <property type="term" value="C:membrane"/>
    <property type="evidence" value="ECO:0007669"/>
    <property type="project" value="TreeGrafter"/>
</dbReference>
<protein>
    <submittedName>
        <fullName evidence="15">Periplasmic nitrate reductase</fullName>
        <ecNumber evidence="15">1.7.99.4</ecNumber>
    </submittedName>
</protein>
<dbReference type="InterPro" id="IPR050123">
    <property type="entry name" value="Prok_molybdopt-oxidoreductase"/>
</dbReference>
<dbReference type="InterPro" id="IPR041957">
    <property type="entry name" value="CT_Nitrate-R-NapA-like"/>
</dbReference>
<comment type="cofactor">
    <cofactor evidence="2">
        <name>[4Fe-4S] cluster</name>
        <dbReference type="ChEBI" id="CHEBI:49883"/>
    </cofactor>
</comment>
<dbReference type="InterPro" id="IPR009010">
    <property type="entry name" value="Asp_de-COase-like_dom_sf"/>
</dbReference>
<dbReference type="EMBL" id="FPHB01000038">
    <property type="protein sequence ID" value="SFV57107.1"/>
    <property type="molecule type" value="Genomic_DNA"/>
</dbReference>
<name>A0A1W1BUG3_9ZZZZ</name>
<dbReference type="GO" id="GO:0008940">
    <property type="term" value="F:nitrate reductase activity"/>
    <property type="evidence" value="ECO:0007669"/>
    <property type="project" value="InterPro"/>
</dbReference>
<evidence type="ECO:0000256" key="3">
    <source>
        <dbReference type="ARBA" id="ARBA00008747"/>
    </source>
</evidence>
<evidence type="ECO:0000256" key="2">
    <source>
        <dbReference type="ARBA" id="ARBA00001966"/>
    </source>
</evidence>
<keyword evidence="8" id="KW-0732">Signal</keyword>
<dbReference type="AlphaFoldDB" id="A0A1W1BUG3"/>